<organism evidence="2 3">
    <name type="scientific">Dactylosporangium siamense</name>
    <dbReference type="NCBI Taxonomy" id="685454"/>
    <lineage>
        <taxon>Bacteria</taxon>
        <taxon>Bacillati</taxon>
        <taxon>Actinomycetota</taxon>
        <taxon>Actinomycetes</taxon>
        <taxon>Micromonosporales</taxon>
        <taxon>Micromonosporaceae</taxon>
        <taxon>Dactylosporangium</taxon>
    </lineage>
</organism>
<dbReference type="SUPFAM" id="SSF69118">
    <property type="entry name" value="AhpD-like"/>
    <property type="match status" value="1"/>
</dbReference>
<keyword evidence="3" id="KW-1185">Reference proteome</keyword>
<dbReference type="Gene3D" id="1.20.1290.10">
    <property type="entry name" value="AhpD-like"/>
    <property type="match status" value="1"/>
</dbReference>
<dbReference type="RefSeq" id="WP_203848882.1">
    <property type="nucleotide sequence ID" value="NZ_BAAAVW010000017.1"/>
</dbReference>
<evidence type="ECO:0000313" key="2">
    <source>
        <dbReference type="EMBL" id="GIG47146.1"/>
    </source>
</evidence>
<name>A0A919PM22_9ACTN</name>
<accession>A0A919PM22</accession>
<protein>
    <submittedName>
        <fullName evidence="2">Alkyl hydroperoxide reductase AhpD</fullName>
    </submittedName>
</protein>
<feature type="region of interest" description="Disordered" evidence="1">
    <location>
        <begin position="350"/>
        <end position="370"/>
    </location>
</feature>
<gene>
    <name evidence="2" type="ORF">Dsi01nite_051870</name>
</gene>
<dbReference type="EMBL" id="BONQ01000081">
    <property type="protein sequence ID" value="GIG47146.1"/>
    <property type="molecule type" value="Genomic_DNA"/>
</dbReference>
<comment type="caution">
    <text evidence="2">The sequence shown here is derived from an EMBL/GenBank/DDBJ whole genome shotgun (WGS) entry which is preliminary data.</text>
</comment>
<evidence type="ECO:0000313" key="3">
    <source>
        <dbReference type="Proteomes" id="UP000660611"/>
    </source>
</evidence>
<proteinExistence type="predicted"/>
<reference evidence="2" key="1">
    <citation type="submission" date="2021-01" db="EMBL/GenBank/DDBJ databases">
        <title>Whole genome shotgun sequence of Dactylosporangium siamense NBRC 106093.</title>
        <authorList>
            <person name="Komaki H."/>
            <person name="Tamura T."/>
        </authorList>
    </citation>
    <scope>NUCLEOTIDE SEQUENCE</scope>
    <source>
        <strain evidence="2">NBRC 106093</strain>
    </source>
</reference>
<sequence>MIAGRVASSVAQRQVRYVTPVQPTAATGLVSEIYKQVEDELLLVVPPALLHSPAPDLLAAYWAIVREPLLVEGAVGRDVKEAVAATVALANTCPYCVEMHSVTLYELSTEVSAEAVATDHLSDVDDTPVRAATTWARGAHLDTHPGLAGHRPGTAGWAELAGVVVGLHYLSRMVNVYLSNHLLPPGLGPRARVRFKRGVSRLMRATLRAPRTQGRTLSLLPPAPPPPDAGWSAGSAVMAETAARTYAAFDAAGARSVPAAVRQIVSDRLEDWDGADPGLGTDWCEPLIGHLPPPDRAAARLALLTAFASYRVDAGMIAEFRRHHPGDLALLDTTAWASFAAARTIGARLDPAAGQHRTAGDAPGPRVGSR</sequence>
<evidence type="ECO:0000256" key="1">
    <source>
        <dbReference type="SAM" id="MobiDB-lite"/>
    </source>
</evidence>
<dbReference type="Proteomes" id="UP000660611">
    <property type="component" value="Unassembled WGS sequence"/>
</dbReference>
<dbReference type="InterPro" id="IPR029032">
    <property type="entry name" value="AhpD-like"/>
</dbReference>
<dbReference type="AlphaFoldDB" id="A0A919PM22"/>